<dbReference type="Gene3D" id="3.40.1360.10">
    <property type="match status" value="1"/>
</dbReference>
<protein>
    <recommendedName>
        <fullName evidence="2">Toprim domain-containing protein</fullName>
    </recommendedName>
</protein>
<dbReference type="SUPFAM" id="SSF52540">
    <property type="entry name" value="P-loop containing nucleoside triphosphate hydrolases"/>
    <property type="match status" value="1"/>
</dbReference>
<evidence type="ECO:0000313" key="1">
    <source>
        <dbReference type="EMBL" id="GAG58638.1"/>
    </source>
</evidence>
<name>X0ZE82_9ZZZZ</name>
<proteinExistence type="predicted"/>
<dbReference type="InterPro" id="IPR027417">
    <property type="entry name" value="P-loop_NTPase"/>
</dbReference>
<evidence type="ECO:0008006" key="2">
    <source>
        <dbReference type="Google" id="ProtNLM"/>
    </source>
</evidence>
<dbReference type="InterPro" id="IPR034154">
    <property type="entry name" value="TOPRIM_DnaG/twinkle"/>
</dbReference>
<organism evidence="1">
    <name type="scientific">marine sediment metagenome</name>
    <dbReference type="NCBI Taxonomy" id="412755"/>
    <lineage>
        <taxon>unclassified sequences</taxon>
        <taxon>metagenomes</taxon>
        <taxon>ecological metagenomes</taxon>
    </lineage>
</organism>
<dbReference type="EMBL" id="BART01006154">
    <property type="protein sequence ID" value="GAG58638.1"/>
    <property type="molecule type" value="Genomic_DNA"/>
</dbReference>
<dbReference type="CDD" id="cd01029">
    <property type="entry name" value="TOPRIM_primases"/>
    <property type="match status" value="1"/>
</dbReference>
<feature type="non-terminal residue" evidence="1">
    <location>
        <position position="329"/>
    </location>
</feature>
<dbReference type="SUPFAM" id="SSF56731">
    <property type="entry name" value="DNA primase core"/>
    <property type="match status" value="1"/>
</dbReference>
<sequence length="329" mass="37359">MSRHIKDGYKLIVLYEYKDAEGDTLYWVIRLEKKDGEKIIRPMRKIGNRYELKEPPFKKKGKPLYRLHELTINTDEPVWIVEGEKCADMLIKAGKVAVTSGSTGSVKRTDWSHLRGRELYIWPDNDAAGFKYATDVIEILKGITDRIQVIDVAQLGLSEKEDVANWLECHTHDELDSLPMKNNDDLFHGDELITQRASEIPPEQVQWLWDKRIALGKITIIVGDPGLGKSLITLTIAAHVSHGRPFPVDGTECPRGSVLIVSDEDGHADTIVPRLIAADADLNQIHILRMVKKHDRTGESRESTFNLARDIQALDRKLDELSECWLIII</sequence>
<reference evidence="1" key="1">
    <citation type="journal article" date="2014" name="Front. Microbiol.">
        <title>High frequency of phylogenetically diverse reductive dehalogenase-homologous genes in deep subseafloor sedimentary metagenomes.</title>
        <authorList>
            <person name="Kawai M."/>
            <person name="Futagami T."/>
            <person name="Toyoda A."/>
            <person name="Takaki Y."/>
            <person name="Nishi S."/>
            <person name="Hori S."/>
            <person name="Arai W."/>
            <person name="Tsubouchi T."/>
            <person name="Morono Y."/>
            <person name="Uchiyama I."/>
            <person name="Ito T."/>
            <person name="Fujiyama A."/>
            <person name="Inagaki F."/>
            <person name="Takami H."/>
        </authorList>
    </citation>
    <scope>NUCLEOTIDE SEQUENCE</scope>
    <source>
        <strain evidence="1">Expedition CK06-06</strain>
    </source>
</reference>
<dbReference type="Gene3D" id="3.40.50.300">
    <property type="entry name" value="P-loop containing nucleotide triphosphate hydrolases"/>
    <property type="match status" value="1"/>
</dbReference>
<dbReference type="AlphaFoldDB" id="X0ZE82"/>
<comment type="caution">
    <text evidence="1">The sequence shown here is derived from an EMBL/GenBank/DDBJ whole genome shotgun (WGS) entry which is preliminary data.</text>
</comment>
<accession>X0ZE82</accession>
<dbReference type="Pfam" id="PF13481">
    <property type="entry name" value="AAA_25"/>
    <property type="match status" value="1"/>
</dbReference>
<gene>
    <name evidence="1" type="ORF">S01H4_14009</name>
</gene>